<reference evidence="2" key="1">
    <citation type="journal article" date="2023" name="Plant Biotechnol. J.">
        <title>Chromosome-level wild Hevea brasiliensis genome provides new tools for genomic-assisted breeding and valuable loci to elevate rubber yield.</title>
        <authorList>
            <person name="Cheng H."/>
            <person name="Song X."/>
            <person name="Hu Y."/>
            <person name="Wu T."/>
            <person name="Yang Q."/>
            <person name="An Z."/>
            <person name="Feng S."/>
            <person name="Deng Z."/>
            <person name="Wu W."/>
            <person name="Zeng X."/>
            <person name="Tu M."/>
            <person name="Wang X."/>
            <person name="Huang H."/>
        </authorList>
    </citation>
    <scope>NUCLEOTIDE SEQUENCE</scope>
    <source>
        <strain evidence="2">MT/VB/25A 57/8</strain>
    </source>
</reference>
<protein>
    <submittedName>
        <fullName evidence="2">Uncharacterized protein</fullName>
    </submittedName>
</protein>
<organism evidence="2 3">
    <name type="scientific">Hevea brasiliensis</name>
    <name type="common">Para rubber tree</name>
    <name type="synonym">Siphonia brasiliensis</name>
    <dbReference type="NCBI Taxonomy" id="3981"/>
    <lineage>
        <taxon>Eukaryota</taxon>
        <taxon>Viridiplantae</taxon>
        <taxon>Streptophyta</taxon>
        <taxon>Embryophyta</taxon>
        <taxon>Tracheophyta</taxon>
        <taxon>Spermatophyta</taxon>
        <taxon>Magnoliopsida</taxon>
        <taxon>eudicotyledons</taxon>
        <taxon>Gunneridae</taxon>
        <taxon>Pentapetalae</taxon>
        <taxon>rosids</taxon>
        <taxon>fabids</taxon>
        <taxon>Malpighiales</taxon>
        <taxon>Euphorbiaceae</taxon>
        <taxon>Crotonoideae</taxon>
        <taxon>Micrandreae</taxon>
        <taxon>Hevea</taxon>
    </lineage>
</organism>
<name>A0ABQ9MLU1_HEVBR</name>
<proteinExistence type="predicted"/>
<evidence type="ECO:0000313" key="2">
    <source>
        <dbReference type="EMBL" id="KAJ9180888.1"/>
    </source>
</evidence>
<evidence type="ECO:0000256" key="1">
    <source>
        <dbReference type="SAM" id="MobiDB-lite"/>
    </source>
</evidence>
<evidence type="ECO:0000313" key="3">
    <source>
        <dbReference type="Proteomes" id="UP001174677"/>
    </source>
</evidence>
<gene>
    <name evidence="2" type="ORF">P3X46_009077</name>
</gene>
<dbReference type="Proteomes" id="UP001174677">
    <property type="component" value="Chromosome 5"/>
</dbReference>
<sequence>MAYLLYFPLFNPYPMYPPQQHPQSSSATIRTQNPMEGVTREQVPPPPPAAPIVLTQETKTSSRGRAKMPDYLKLDAPKYKKGEDPFEYVKAVKMIADESDTNASRATQMVSFTLKCKMAKEWYKSYVVNRVDSVSSIVTTPNSTT</sequence>
<dbReference type="EMBL" id="JARPOI010000005">
    <property type="protein sequence ID" value="KAJ9180888.1"/>
    <property type="molecule type" value="Genomic_DNA"/>
</dbReference>
<keyword evidence="3" id="KW-1185">Reference proteome</keyword>
<feature type="region of interest" description="Disordered" evidence="1">
    <location>
        <begin position="18"/>
        <end position="68"/>
    </location>
</feature>
<accession>A0ABQ9MLU1</accession>
<comment type="caution">
    <text evidence="2">The sequence shown here is derived from an EMBL/GenBank/DDBJ whole genome shotgun (WGS) entry which is preliminary data.</text>
</comment>